<name>A0A1S7LEZ4_MAGMO</name>
<dbReference type="SUPFAM" id="SSF50978">
    <property type="entry name" value="WD40 repeat-like"/>
    <property type="match status" value="1"/>
</dbReference>
<feature type="repeat" description="WD" evidence="3">
    <location>
        <begin position="81"/>
        <end position="122"/>
    </location>
</feature>
<dbReference type="PROSITE" id="PS00678">
    <property type="entry name" value="WD_REPEATS_1"/>
    <property type="match status" value="1"/>
</dbReference>
<dbReference type="EMBL" id="LO017727">
    <property type="protein sequence ID" value="CRH04531.1"/>
    <property type="molecule type" value="Genomic_DNA"/>
</dbReference>
<dbReference type="PROSITE" id="PS50294">
    <property type="entry name" value="WD_REPEATS_REGION"/>
    <property type="match status" value="1"/>
</dbReference>
<dbReference type="AlphaFoldDB" id="A0A1S7LEZ4"/>
<keyword evidence="2" id="KW-0677">Repeat</keyword>
<accession>A0A1S7LEZ4</accession>
<sequence length="625" mass="68619">MMVMWVKSRMHSRGWRLQWLPRVPLLGVVALMLAMLLHVPDLHAQSTTGTIANSVINALTTKKDSDPEPQPPSDVIEQLEGYMHLGMVRNLDADPTGRMLLTSSEDKTARLWDTQQGRLLQIFRPPVDPKGIDGKLYAGAISPHGKVVAIGGWTGWKWDEKVSVYLMQVHDGSMLKRLTNLPSQVNDLAFSPDGRYLAVALSGSNGFRVYRVSDGALVGGERNFEQSTNRLVYAPDGRLAVSSYDGFIRLYNTRLQRIRKVKPIGNARPFGISFSPDGELLAVGYRDRLKVLVLSADDLSIHYQPDLSSLRELGSMHLVDWSKDGTYLYAAGTVSIGGRYVIRKWDKGGTPSGGVVAALDLPVGHDTVMDIAALAKGGIAYVSADPSVGVLDSRGFPRFYHNRPHADYRGIGSRFQLSRDGSLVRYALDAGGERLGIFSFPELGILARSQVETYGPMQSRKGLSAQLSGSGQLTIQGRHAVKLEKDEKVVSYGLDARRPAVAVGGNSFIALANASGAYYWKRWLGVAAHAVNLTQDGRFVVAACDDGVLRWFGVRAGQPVVSLFPHRNGQSWIVWSPKGLYAASEGASGLLGWQVNRQKRQAARFTAANKKPSYNRPEHFRRLLK</sequence>
<dbReference type="InterPro" id="IPR001680">
    <property type="entry name" value="WD40_rpt"/>
</dbReference>
<keyword evidence="1 3" id="KW-0853">WD repeat</keyword>
<evidence type="ECO:0000256" key="1">
    <source>
        <dbReference type="ARBA" id="ARBA00022574"/>
    </source>
</evidence>
<dbReference type="InterPro" id="IPR019775">
    <property type="entry name" value="WD40_repeat_CS"/>
</dbReference>
<proteinExistence type="predicted"/>
<dbReference type="InterPro" id="IPR015943">
    <property type="entry name" value="WD40/YVTN_repeat-like_dom_sf"/>
</dbReference>
<dbReference type="SMART" id="SM00320">
    <property type="entry name" value="WD40"/>
    <property type="match status" value="6"/>
</dbReference>
<evidence type="ECO:0000256" key="3">
    <source>
        <dbReference type="PROSITE-ProRule" id="PRU00221"/>
    </source>
</evidence>
<dbReference type="PANTHER" id="PTHR19879">
    <property type="entry name" value="TRANSCRIPTION INITIATION FACTOR TFIID"/>
    <property type="match status" value="1"/>
</dbReference>
<evidence type="ECO:0000313" key="4">
    <source>
        <dbReference type="EMBL" id="CRH04531.1"/>
    </source>
</evidence>
<dbReference type="PROSITE" id="PS50082">
    <property type="entry name" value="WD_REPEATS_2"/>
    <property type="match status" value="1"/>
</dbReference>
<evidence type="ECO:0000256" key="2">
    <source>
        <dbReference type="ARBA" id="ARBA00022737"/>
    </source>
</evidence>
<dbReference type="Pfam" id="PF00400">
    <property type="entry name" value="WD40"/>
    <property type="match status" value="2"/>
</dbReference>
<dbReference type="SUPFAM" id="SSF82171">
    <property type="entry name" value="DPP6 N-terminal domain-like"/>
    <property type="match status" value="1"/>
</dbReference>
<organism evidence="4">
    <name type="scientific">Magnetococcus massalia (strain MO-1)</name>
    <dbReference type="NCBI Taxonomy" id="451514"/>
    <lineage>
        <taxon>Bacteria</taxon>
        <taxon>Pseudomonadati</taxon>
        <taxon>Pseudomonadota</taxon>
        <taxon>Magnetococcia</taxon>
        <taxon>Magnetococcales</taxon>
        <taxon>Magnetococcaceae</taxon>
        <taxon>Magnetococcus</taxon>
    </lineage>
</organism>
<dbReference type="PANTHER" id="PTHR19879:SF9">
    <property type="entry name" value="TRANSCRIPTION INITIATION FACTOR TFIID SUBUNIT 5"/>
    <property type="match status" value="1"/>
</dbReference>
<gene>
    <name evidence="4" type="ORF">MAGMO_0318</name>
</gene>
<reference evidence="4" key="1">
    <citation type="submission" date="2015-04" db="EMBL/GenBank/DDBJ databases">
        <authorList>
            <person name="Syromyatnikov M.Y."/>
            <person name="Popov V.N."/>
        </authorList>
    </citation>
    <scope>NUCLEOTIDE SEQUENCE</scope>
    <source>
        <strain evidence="4">MO-1</strain>
    </source>
</reference>
<dbReference type="Gene3D" id="2.130.10.10">
    <property type="entry name" value="YVTN repeat-like/Quinoprotein amine dehydrogenase"/>
    <property type="match status" value="3"/>
</dbReference>
<dbReference type="InterPro" id="IPR036322">
    <property type="entry name" value="WD40_repeat_dom_sf"/>
</dbReference>
<protein>
    <submittedName>
        <fullName evidence="4">Uncharacterized protein</fullName>
    </submittedName>
</protein>